<name>A0A8J7LU10_9BACT</name>
<dbReference type="AlphaFoldDB" id="A0A8J7LU10"/>
<evidence type="ECO:0000256" key="2">
    <source>
        <dbReference type="ARBA" id="ARBA00022723"/>
    </source>
</evidence>
<dbReference type="EMBL" id="JAEMHM010000001">
    <property type="protein sequence ID" value="MBJ6723220.1"/>
    <property type="molecule type" value="Genomic_DNA"/>
</dbReference>
<dbReference type="CDD" id="cd10030">
    <property type="entry name" value="UDG-F4_TTUDGA_SPO1dp_like"/>
    <property type="match status" value="1"/>
</dbReference>
<evidence type="ECO:0000256" key="8">
    <source>
        <dbReference type="SAM" id="MobiDB-lite"/>
    </source>
</evidence>
<dbReference type="PANTHER" id="PTHR33693:SF1">
    <property type="entry name" value="TYPE-4 URACIL-DNA GLYCOSYLASE"/>
    <property type="match status" value="1"/>
</dbReference>
<evidence type="ECO:0000256" key="1">
    <source>
        <dbReference type="ARBA" id="ARBA00022485"/>
    </source>
</evidence>
<keyword evidence="2" id="KW-0479">Metal-binding</keyword>
<dbReference type="GO" id="GO:0097506">
    <property type="term" value="F:deaminated base DNA N-glycosylase activity"/>
    <property type="evidence" value="ECO:0007669"/>
    <property type="project" value="UniProtKB-ARBA"/>
</dbReference>
<keyword evidence="4" id="KW-0378">Hydrolase</keyword>
<evidence type="ECO:0000256" key="5">
    <source>
        <dbReference type="ARBA" id="ARBA00023004"/>
    </source>
</evidence>
<dbReference type="PANTHER" id="PTHR33693">
    <property type="entry name" value="TYPE-5 URACIL-DNA GLYCOSYLASE"/>
    <property type="match status" value="1"/>
</dbReference>
<proteinExistence type="predicted"/>
<evidence type="ECO:0000256" key="6">
    <source>
        <dbReference type="ARBA" id="ARBA00023014"/>
    </source>
</evidence>
<keyword evidence="7" id="KW-0234">DNA repair</keyword>
<dbReference type="InterPro" id="IPR005122">
    <property type="entry name" value="Uracil-DNA_glycosylase-like"/>
</dbReference>
<keyword evidence="11" id="KW-1185">Reference proteome</keyword>
<dbReference type="Gene3D" id="3.40.470.10">
    <property type="entry name" value="Uracil-DNA glycosylase-like domain"/>
    <property type="match status" value="1"/>
</dbReference>
<keyword evidence="1" id="KW-0004">4Fe-4S</keyword>
<dbReference type="InterPro" id="IPR036895">
    <property type="entry name" value="Uracil-DNA_glycosylase-like_sf"/>
</dbReference>
<evidence type="ECO:0000256" key="4">
    <source>
        <dbReference type="ARBA" id="ARBA00022801"/>
    </source>
</evidence>
<dbReference type="InterPro" id="IPR051536">
    <property type="entry name" value="UDG_Type-4/5"/>
</dbReference>
<comment type="caution">
    <text evidence="10">The sequence shown here is derived from an EMBL/GenBank/DDBJ whole genome shotgun (WGS) entry which is preliminary data.</text>
</comment>
<keyword evidence="3" id="KW-0227">DNA damage</keyword>
<keyword evidence="5" id="KW-0408">Iron</keyword>
<dbReference type="GO" id="GO:0046872">
    <property type="term" value="F:metal ion binding"/>
    <property type="evidence" value="ECO:0007669"/>
    <property type="project" value="UniProtKB-KW"/>
</dbReference>
<reference evidence="10" key="1">
    <citation type="submission" date="2020-12" db="EMBL/GenBank/DDBJ databases">
        <title>Geomonas sp. Red875, isolated from river sediment.</title>
        <authorList>
            <person name="Xu Z."/>
            <person name="Zhang Z."/>
            <person name="Masuda Y."/>
            <person name="Itoh H."/>
            <person name="Senoo K."/>
        </authorList>
    </citation>
    <scope>NUCLEOTIDE SEQUENCE</scope>
    <source>
        <strain evidence="10">Red875</strain>
    </source>
</reference>
<dbReference type="GO" id="GO:0051539">
    <property type="term" value="F:4 iron, 4 sulfur cluster binding"/>
    <property type="evidence" value="ECO:0007669"/>
    <property type="project" value="UniProtKB-KW"/>
</dbReference>
<gene>
    <name evidence="10" type="ORF">JFN93_00740</name>
</gene>
<dbReference type="Proteomes" id="UP000636888">
    <property type="component" value="Unassembled WGS sequence"/>
</dbReference>
<evidence type="ECO:0000313" key="10">
    <source>
        <dbReference type="EMBL" id="MBJ6723220.1"/>
    </source>
</evidence>
<protein>
    <submittedName>
        <fullName evidence="10">Uracil-DNA glycosylase</fullName>
    </submittedName>
</protein>
<evidence type="ECO:0000256" key="3">
    <source>
        <dbReference type="ARBA" id="ARBA00022763"/>
    </source>
</evidence>
<feature type="domain" description="Uracil-DNA glycosylase-like" evidence="9">
    <location>
        <begin position="126"/>
        <end position="239"/>
    </location>
</feature>
<accession>A0A8J7LU10</accession>
<sequence>MESIEERELLLAQLTEYLEELRETGVNELYYAPEGAALPAAPVAAVLCPDALHEVADEDEPPPYDPDEMLATPVAAAEPEASPAAAPSAAAVARPSAQPAEPGRARVPKLFRAIGNPRAKFFLVMNGEGFQGDAGDLLAKIIQAMGFTGKEVCLLCFAAVPPMGEDLRASLLHAITASRPEIVVTLGTPATRLLLQDDAPIQDLRGRIFEVEGIKFLPTLHPEALLRDPGLKRPVWDDMQQVMRLFGKKRD</sequence>
<feature type="region of interest" description="Disordered" evidence="8">
    <location>
        <begin position="77"/>
        <end position="103"/>
    </location>
</feature>
<feature type="compositionally biased region" description="Low complexity" evidence="8">
    <location>
        <begin position="77"/>
        <end position="101"/>
    </location>
</feature>
<evidence type="ECO:0000259" key="9">
    <source>
        <dbReference type="Pfam" id="PF03167"/>
    </source>
</evidence>
<dbReference type="Pfam" id="PF03167">
    <property type="entry name" value="UDG"/>
    <property type="match status" value="1"/>
</dbReference>
<organism evidence="10 11">
    <name type="scientific">Geomesophilobacter sediminis</name>
    <dbReference type="NCBI Taxonomy" id="2798584"/>
    <lineage>
        <taxon>Bacteria</taxon>
        <taxon>Pseudomonadati</taxon>
        <taxon>Thermodesulfobacteriota</taxon>
        <taxon>Desulfuromonadia</taxon>
        <taxon>Geobacterales</taxon>
        <taxon>Geobacteraceae</taxon>
        <taxon>Geomesophilobacter</taxon>
    </lineage>
</organism>
<dbReference type="SUPFAM" id="SSF52141">
    <property type="entry name" value="Uracil-DNA glycosylase-like"/>
    <property type="match status" value="1"/>
</dbReference>
<evidence type="ECO:0000313" key="11">
    <source>
        <dbReference type="Proteomes" id="UP000636888"/>
    </source>
</evidence>
<keyword evidence="6" id="KW-0411">Iron-sulfur</keyword>
<dbReference type="RefSeq" id="WP_199382063.1">
    <property type="nucleotide sequence ID" value="NZ_JAEMHM010000001.1"/>
</dbReference>
<dbReference type="GO" id="GO:0006281">
    <property type="term" value="P:DNA repair"/>
    <property type="evidence" value="ECO:0007669"/>
    <property type="project" value="UniProtKB-KW"/>
</dbReference>
<evidence type="ECO:0000256" key="7">
    <source>
        <dbReference type="ARBA" id="ARBA00023204"/>
    </source>
</evidence>